<protein>
    <submittedName>
        <fullName evidence="9">(2Fe-2S)-binding protein</fullName>
    </submittedName>
</protein>
<evidence type="ECO:0000256" key="2">
    <source>
        <dbReference type="ARBA" id="ARBA00022714"/>
    </source>
</evidence>
<keyword evidence="10" id="KW-1185">Reference proteome</keyword>
<keyword evidence="6" id="KW-0411">Iron-sulfur</keyword>
<dbReference type="InterPro" id="IPR001663">
    <property type="entry name" value="Rng_hydr_dOase-A"/>
</dbReference>
<evidence type="ECO:0000256" key="7">
    <source>
        <dbReference type="SAM" id="MobiDB-lite"/>
    </source>
</evidence>
<dbReference type="PRINTS" id="PR00090">
    <property type="entry name" value="RNGDIOXGNASE"/>
</dbReference>
<name>A0A255Z5J5_9PROT</name>
<evidence type="ECO:0000256" key="1">
    <source>
        <dbReference type="ARBA" id="ARBA00001962"/>
    </source>
</evidence>
<keyword evidence="4" id="KW-0560">Oxidoreductase</keyword>
<sequence>MDALEIDRIKAGMNYESTREGPPDGFPALPEIPSGRYVDPDFYELERQALWRRTWVYAIHADEVPEIGSFLKWDRLGDPLFFVRGDDNKIRCFYNTCRHRGAPVVTEEKGKGRGMVCGYHGWTYNLKGDLINLRDKRDFVGLDLKCKSLIEVRCENFGNWHFINMDENAGPLMDYLAPVVPDLSEFQPQNLRLADRHGVVVNCNVKVLLDAFLEVYHLKSIHQNTVDRFLDHRGSFMTLWPGGHSRMITPNRRPDWQDPGTKGLPDIPTVSEIPRTANVSINVYPNIVVPPAPTGMPFIVFWPIDIRRMYIEVCWFSPDWGEGPRPEIWETRISNFDRILEEDTQFADSIQKSVESGGFTGISLNYQERRIYHWHEELDRRIGDAVPDHLRVAQVLGKFIEATKAA</sequence>
<organism evidence="9 10">
    <name type="scientific">Niveispirillum lacus</name>
    <dbReference type="NCBI Taxonomy" id="1981099"/>
    <lineage>
        <taxon>Bacteria</taxon>
        <taxon>Pseudomonadati</taxon>
        <taxon>Pseudomonadota</taxon>
        <taxon>Alphaproteobacteria</taxon>
        <taxon>Rhodospirillales</taxon>
        <taxon>Azospirillaceae</taxon>
        <taxon>Niveispirillum</taxon>
    </lineage>
</organism>
<dbReference type="SUPFAM" id="SSF55961">
    <property type="entry name" value="Bet v1-like"/>
    <property type="match status" value="1"/>
</dbReference>
<dbReference type="SUPFAM" id="SSF50022">
    <property type="entry name" value="ISP domain"/>
    <property type="match status" value="1"/>
</dbReference>
<dbReference type="InterPro" id="IPR017941">
    <property type="entry name" value="Rieske_2Fe-2S"/>
</dbReference>
<dbReference type="Pfam" id="PF00355">
    <property type="entry name" value="Rieske"/>
    <property type="match status" value="1"/>
</dbReference>
<keyword evidence="5" id="KW-0408">Iron</keyword>
<dbReference type="InterPro" id="IPR036922">
    <property type="entry name" value="Rieske_2Fe-2S_sf"/>
</dbReference>
<evidence type="ECO:0000313" key="10">
    <source>
        <dbReference type="Proteomes" id="UP000216998"/>
    </source>
</evidence>
<dbReference type="PANTHER" id="PTHR43756:SF5">
    <property type="entry name" value="CHOLINE MONOOXYGENASE, CHLOROPLASTIC"/>
    <property type="match status" value="1"/>
</dbReference>
<keyword evidence="3" id="KW-0479">Metal-binding</keyword>
<proteinExistence type="predicted"/>
<dbReference type="CDD" id="cd00680">
    <property type="entry name" value="RHO_alpha_C"/>
    <property type="match status" value="1"/>
</dbReference>
<keyword evidence="2" id="KW-0001">2Fe-2S</keyword>
<evidence type="ECO:0000256" key="4">
    <source>
        <dbReference type="ARBA" id="ARBA00023002"/>
    </source>
</evidence>
<dbReference type="GO" id="GO:0016491">
    <property type="term" value="F:oxidoreductase activity"/>
    <property type="evidence" value="ECO:0007669"/>
    <property type="project" value="UniProtKB-KW"/>
</dbReference>
<evidence type="ECO:0000259" key="8">
    <source>
        <dbReference type="PROSITE" id="PS51296"/>
    </source>
</evidence>
<dbReference type="GO" id="GO:0005506">
    <property type="term" value="F:iron ion binding"/>
    <property type="evidence" value="ECO:0007669"/>
    <property type="project" value="InterPro"/>
</dbReference>
<evidence type="ECO:0000256" key="5">
    <source>
        <dbReference type="ARBA" id="ARBA00023004"/>
    </source>
</evidence>
<comment type="caution">
    <text evidence="9">The sequence shown here is derived from an EMBL/GenBank/DDBJ whole genome shotgun (WGS) entry which is preliminary data.</text>
</comment>
<evidence type="ECO:0000313" key="9">
    <source>
        <dbReference type="EMBL" id="OYQ36155.1"/>
    </source>
</evidence>
<evidence type="ECO:0000256" key="3">
    <source>
        <dbReference type="ARBA" id="ARBA00022723"/>
    </source>
</evidence>
<evidence type="ECO:0000256" key="6">
    <source>
        <dbReference type="ARBA" id="ARBA00023014"/>
    </source>
</evidence>
<dbReference type="RefSeq" id="WP_094454358.1">
    <property type="nucleotide sequence ID" value="NZ_NOXU01000023.1"/>
</dbReference>
<dbReference type="InterPro" id="IPR015879">
    <property type="entry name" value="Ring_hydroxy_dOase_asu_C_dom"/>
</dbReference>
<dbReference type="CDD" id="cd03469">
    <property type="entry name" value="Rieske_RO_Alpha_N"/>
    <property type="match status" value="1"/>
</dbReference>
<feature type="domain" description="Rieske" evidence="8">
    <location>
        <begin position="55"/>
        <end position="163"/>
    </location>
</feature>
<dbReference type="PROSITE" id="PS51296">
    <property type="entry name" value="RIESKE"/>
    <property type="match status" value="1"/>
</dbReference>
<accession>A0A255Z5J5</accession>
<comment type="cofactor">
    <cofactor evidence="1">
        <name>Fe cation</name>
        <dbReference type="ChEBI" id="CHEBI:24875"/>
    </cofactor>
</comment>
<dbReference type="OrthoDB" id="7456916at2"/>
<reference evidence="9 10" key="1">
    <citation type="submission" date="2017-07" db="EMBL/GenBank/DDBJ databases">
        <title>Niveispirillum cyanobacteriorum sp. nov., isolated from cyanobacterial aggregates in a eutrophic lake.</title>
        <authorList>
            <person name="Cai H."/>
        </authorList>
    </citation>
    <scope>NUCLEOTIDE SEQUENCE [LARGE SCALE GENOMIC DNA]</scope>
    <source>
        <strain evidence="10">TH1-14</strain>
    </source>
</reference>
<dbReference type="PANTHER" id="PTHR43756">
    <property type="entry name" value="CHOLINE MONOOXYGENASE, CHLOROPLASTIC"/>
    <property type="match status" value="1"/>
</dbReference>
<dbReference type="Pfam" id="PF00848">
    <property type="entry name" value="Ring_hydroxyl_A"/>
    <property type="match status" value="1"/>
</dbReference>
<dbReference type="AlphaFoldDB" id="A0A255Z5J5"/>
<dbReference type="Gene3D" id="3.90.380.10">
    <property type="entry name" value="Naphthalene 1,2-dioxygenase Alpha Subunit, Chain A, domain 1"/>
    <property type="match status" value="2"/>
</dbReference>
<gene>
    <name evidence="9" type="ORF">CHU95_05000</name>
</gene>
<dbReference type="Gene3D" id="2.102.10.10">
    <property type="entry name" value="Rieske [2Fe-2S] iron-sulphur domain"/>
    <property type="match status" value="1"/>
</dbReference>
<dbReference type="EMBL" id="NOXU01000023">
    <property type="protein sequence ID" value="OYQ36155.1"/>
    <property type="molecule type" value="Genomic_DNA"/>
</dbReference>
<dbReference type="GO" id="GO:0051537">
    <property type="term" value="F:2 iron, 2 sulfur cluster binding"/>
    <property type="evidence" value="ECO:0007669"/>
    <property type="project" value="UniProtKB-KW"/>
</dbReference>
<dbReference type="Proteomes" id="UP000216998">
    <property type="component" value="Unassembled WGS sequence"/>
</dbReference>
<feature type="region of interest" description="Disordered" evidence="7">
    <location>
        <begin position="248"/>
        <end position="268"/>
    </location>
</feature>